<protein>
    <submittedName>
        <fullName evidence="2">Uncharacterized protein</fullName>
    </submittedName>
</protein>
<comment type="caution">
    <text evidence="2">The sequence shown here is derived from an EMBL/GenBank/DDBJ whole genome shotgun (WGS) entry which is preliminary data.</text>
</comment>
<gene>
    <name evidence="2" type="ORF">PHMEG_00030069</name>
</gene>
<dbReference type="AlphaFoldDB" id="A0A225V121"/>
<keyword evidence="1" id="KW-0040">ANK repeat</keyword>
<dbReference type="InterPro" id="IPR002110">
    <property type="entry name" value="Ankyrin_rpt"/>
</dbReference>
<dbReference type="PROSITE" id="PS50088">
    <property type="entry name" value="ANK_REPEAT"/>
    <property type="match status" value="1"/>
</dbReference>
<reference evidence="3" key="1">
    <citation type="submission" date="2017-03" db="EMBL/GenBank/DDBJ databases">
        <title>Phytopthora megakarya and P. palmivora, two closely related causual agents of cacao black pod achieved similar genome size and gene model numbers by different mechanisms.</title>
        <authorList>
            <person name="Ali S."/>
            <person name="Shao J."/>
            <person name="Larry D.J."/>
            <person name="Kronmiller B."/>
            <person name="Shen D."/>
            <person name="Strem M.D."/>
            <person name="Melnick R.L."/>
            <person name="Guiltinan M.J."/>
            <person name="Tyler B.M."/>
            <person name="Meinhardt L.W."/>
            <person name="Bailey B.A."/>
        </authorList>
    </citation>
    <scope>NUCLEOTIDE SEQUENCE [LARGE SCALE GENOMIC DNA]</scope>
    <source>
        <strain evidence="3">zdho120</strain>
    </source>
</reference>
<dbReference type="EMBL" id="NBNE01008870">
    <property type="protein sequence ID" value="OWY99011.1"/>
    <property type="molecule type" value="Genomic_DNA"/>
</dbReference>
<dbReference type="Proteomes" id="UP000198211">
    <property type="component" value="Unassembled WGS sequence"/>
</dbReference>
<dbReference type="SUPFAM" id="SSF48403">
    <property type="entry name" value="Ankyrin repeat"/>
    <property type="match status" value="1"/>
</dbReference>
<organism evidence="2 3">
    <name type="scientific">Phytophthora megakarya</name>
    <dbReference type="NCBI Taxonomy" id="4795"/>
    <lineage>
        <taxon>Eukaryota</taxon>
        <taxon>Sar</taxon>
        <taxon>Stramenopiles</taxon>
        <taxon>Oomycota</taxon>
        <taxon>Peronosporomycetes</taxon>
        <taxon>Peronosporales</taxon>
        <taxon>Peronosporaceae</taxon>
        <taxon>Phytophthora</taxon>
    </lineage>
</organism>
<keyword evidence="3" id="KW-1185">Reference proteome</keyword>
<evidence type="ECO:0000313" key="3">
    <source>
        <dbReference type="Proteomes" id="UP000198211"/>
    </source>
</evidence>
<proteinExistence type="predicted"/>
<sequence>MVFPPYEPRKLPKPDPTRFLDRTLRQTFHATVRSGDISAIQEMLNQEPLLSQARTSNRETPLLLAAVHQDTRKAVEMIDLLMNNGAILGSRDLRKRNVLLYACHCGVEWEVVECVMKWNTMKGEGILKWSHCDEDVHSSLILAILGGHTQLALRLLDEIDLQRYSAQNHRFHVLQAAIKSKNEPHALAIAAHVKIRDAILAGKSEGFDRSGDPLRPYTIVKCTEDAVRQGMADVVSLMDTLNHPKVSKTVWYHIYHSSETTAEATNPAILAIGDQYAKDWRWDKIKMVFLIRYRGMDSDVGNPSLRSHLLVRLPDQLFRLVVEFIQHKEVCKTDAREGEPEGALENLLKMVMNAVSAMQH</sequence>
<dbReference type="OrthoDB" id="141492at2759"/>
<accession>A0A225V121</accession>
<dbReference type="Gene3D" id="1.25.40.20">
    <property type="entry name" value="Ankyrin repeat-containing domain"/>
    <property type="match status" value="1"/>
</dbReference>
<dbReference type="InterPro" id="IPR036770">
    <property type="entry name" value="Ankyrin_rpt-contain_sf"/>
</dbReference>
<feature type="repeat" description="ANK" evidence="1">
    <location>
        <begin position="57"/>
        <end position="93"/>
    </location>
</feature>
<name>A0A225V121_9STRA</name>
<evidence type="ECO:0000256" key="1">
    <source>
        <dbReference type="PROSITE-ProRule" id="PRU00023"/>
    </source>
</evidence>
<evidence type="ECO:0000313" key="2">
    <source>
        <dbReference type="EMBL" id="OWY99011.1"/>
    </source>
</evidence>